<accession>A0A061S109</accession>
<name>A0A061S109_9CHLO</name>
<organism evidence="1">
    <name type="scientific">Tetraselmis sp. GSL018</name>
    <dbReference type="NCBI Taxonomy" id="582737"/>
    <lineage>
        <taxon>Eukaryota</taxon>
        <taxon>Viridiplantae</taxon>
        <taxon>Chlorophyta</taxon>
        <taxon>core chlorophytes</taxon>
        <taxon>Chlorodendrophyceae</taxon>
        <taxon>Chlorodendrales</taxon>
        <taxon>Chlorodendraceae</taxon>
        <taxon>Tetraselmis</taxon>
    </lineage>
</organism>
<gene>
    <name evidence="1" type="ORF">TSPGSL018_20009</name>
</gene>
<protein>
    <submittedName>
        <fullName evidence="1">Uncharacterized protein</fullName>
    </submittedName>
</protein>
<dbReference type="EMBL" id="GBEZ01009077">
    <property type="protein sequence ID" value="JAC76491.1"/>
    <property type="molecule type" value="Transcribed_RNA"/>
</dbReference>
<reference evidence="1" key="1">
    <citation type="submission" date="2014-05" db="EMBL/GenBank/DDBJ databases">
        <title>The transcriptome of the halophilic microalga Tetraselmis sp. GSL018 isolated from the Great Salt Lake, Utah.</title>
        <authorList>
            <person name="Jinkerson R.E."/>
            <person name="D'Adamo S."/>
            <person name="Posewitz M.C."/>
        </authorList>
    </citation>
    <scope>NUCLEOTIDE SEQUENCE</scope>
    <source>
        <strain evidence="1">GSL018</strain>
    </source>
</reference>
<proteinExistence type="predicted"/>
<dbReference type="AlphaFoldDB" id="A0A061S109"/>
<sequence length="354" mass="41348">MTNVNLKELSSDEQICCSPCMLGCFDGCQSCCCREKVAEQRNFAEDSSLKSRSLHEVLVRFSEICWESKTNNGSNFGFPWVWNLLYARNLPARRELIRFQRILQLPEFEKETSEVRQNWFQCFTIFAQLEEVARVLDHRFLVPYLRAKEDNSPLLAQSFVNRAVRIRELEQEVIECEKRFAIGAGSYWAFREAMCCLKRTFTHYLESKYEWLECTERALPLVLDRTEEEVRLLFGTAMSNLMDDSIPSMPSALKQAFLARIYSHLCGANLQGMQEMTDVLPSNLQKRLVSELIPGLESAYLKPLFGLVQETKKPKRAAAVLQIFRRKQDRQRRRERWLLQYAHACSKLQSFVHL</sequence>
<evidence type="ECO:0000313" key="1">
    <source>
        <dbReference type="EMBL" id="JAC76491.1"/>
    </source>
</evidence>